<protein>
    <submittedName>
        <fullName evidence="4">Flavin reductase-like protein</fullName>
    </submittedName>
</protein>
<reference evidence="4 5" key="1">
    <citation type="submission" date="2017-06" db="EMBL/GenBank/DDBJ databases">
        <authorList>
            <person name="Kim H.J."/>
            <person name="Triplett B.A."/>
        </authorList>
    </citation>
    <scope>NUCLEOTIDE SEQUENCE [LARGE SCALE GENOMIC DNA]</scope>
    <source>
        <strain evidence="4">FRACA_ARgP5</strain>
    </source>
</reference>
<evidence type="ECO:0000259" key="3">
    <source>
        <dbReference type="SMART" id="SM00903"/>
    </source>
</evidence>
<dbReference type="EMBL" id="FZMO01000558">
    <property type="protein sequence ID" value="SNQ52008.1"/>
    <property type="molecule type" value="Genomic_DNA"/>
</dbReference>
<accession>A0A2I2L276</accession>
<evidence type="ECO:0000313" key="5">
    <source>
        <dbReference type="Proteomes" id="UP000234331"/>
    </source>
</evidence>
<name>A0A2I2L276_9ACTN</name>
<dbReference type="GO" id="GO:0042602">
    <property type="term" value="F:riboflavin reductase (NADPH) activity"/>
    <property type="evidence" value="ECO:0007669"/>
    <property type="project" value="TreeGrafter"/>
</dbReference>
<organism evidence="4 5">
    <name type="scientific">Frankia canadensis</name>
    <dbReference type="NCBI Taxonomy" id="1836972"/>
    <lineage>
        <taxon>Bacteria</taxon>
        <taxon>Bacillati</taxon>
        <taxon>Actinomycetota</taxon>
        <taxon>Actinomycetes</taxon>
        <taxon>Frankiales</taxon>
        <taxon>Frankiaceae</taxon>
        <taxon>Frankia</taxon>
    </lineage>
</organism>
<proteinExistence type="predicted"/>
<dbReference type="SUPFAM" id="SSF50475">
    <property type="entry name" value="FMN-binding split barrel"/>
    <property type="match status" value="1"/>
</dbReference>
<dbReference type="InterPro" id="IPR050268">
    <property type="entry name" value="NADH-dep_flavin_reductase"/>
</dbReference>
<dbReference type="PANTHER" id="PTHR30466">
    <property type="entry name" value="FLAVIN REDUCTASE"/>
    <property type="match status" value="1"/>
</dbReference>
<keyword evidence="1" id="KW-0560">Oxidoreductase</keyword>
<dbReference type="AlphaFoldDB" id="A0A2I2L276"/>
<dbReference type="InterPro" id="IPR002563">
    <property type="entry name" value="Flavin_Rdtase-like_dom"/>
</dbReference>
<dbReference type="Proteomes" id="UP000234331">
    <property type="component" value="Unassembled WGS sequence"/>
</dbReference>
<feature type="domain" description="Flavin reductase like" evidence="3">
    <location>
        <begin position="37"/>
        <end position="184"/>
    </location>
</feature>
<dbReference type="InterPro" id="IPR012349">
    <property type="entry name" value="Split_barrel_FMN-bd"/>
</dbReference>
<keyword evidence="5" id="KW-1185">Reference proteome</keyword>
<gene>
    <name evidence="4" type="ORF">FRACA_90011</name>
</gene>
<dbReference type="PANTHER" id="PTHR30466:SF1">
    <property type="entry name" value="FMN REDUCTASE (NADH) RUTF"/>
    <property type="match status" value="1"/>
</dbReference>
<evidence type="ECO:0000256" key="2">
    <source>
        <dbReference type="SAM" id="MobiDB-lite"/>
    </source>
</evidence>
<dbReference type="Gene3D" id="2.30.110.10">
    <property type="entry name" value="Electron Transport, Fmn-binding Protein, Chain A"/>
    <property type="match status" value="1"/>
</dbReference>
<dbReference type="Pfam" id="PF01613">
    <property type="entry name" value="Flavin_Reduct"/>
    <property type="match status" value="1"/>
</dbReference>
<feature type="region of interest" description="Disordered" evidence="2">
    <location>
        <begin position="1"/>
        <end position="27"/>
    </location>
</feature>
<evidence type="ECO:0000256" key="1">
    <source>
        <dbReference type="ARBA" id="ARBA00023002"/>
    </source>
</evidence>
<dbReference type="SMART" id="SM00903">
    <property type="entry name" value="Flavin_Reduct"/>
    <property type="match status" value="1"/>
</dbReference>
<dbReference type="GO" id="GO:0010181">
    <property type="term" value="F:FMN binding"/>
    <property type="evidence" value="ECO:0007669"/>
    <property type="project" value="InterPro"/>
</dbReference>
<evidence type="ECO:0000313" key="4">
    <source>
        <dbReference type="EMBL" id="SNQ52008.1"/>
    </source>
</evidence>
<dbReference type="OrthoDB" id="3677205at2"/>
<sequence length="199" mass="20837">MNQSTPLPSASCPPDADASGTTPSQTAAPEVDLRSLMAGFPTGVGVLTTLGSDGLPRGMTCSSLCSIALRPATLLVCLRTVGPTLSAALERGGFALNLLHEQAGRVSELFASGAHDRFDHVDWRLPLGAHGPHLTADVHATADCLIDHTVAVGDHTVIFGTVHQVTIREDAAEPLLYGRRRYARWSDAAAVPAHRAMSG</sequence>